<accession>A0A4R6QH04</accession>
<comment type="caution">
    <text evidence="1">The sequence shown here is derived from an EMBL/GenBank/DDBJ whole genome shotgun (WGS) entry which is preliminary data.</text>
</comment>
<evidence type="ECO:0000313" key="1">
    <source>
        <dbReference type="EMBL" id="TDP61359.1"/>
    </source>
</evidence>
<dbReference type="Proteomes" id="UP000295361">
    <property type="component" value="Unassembled WGS sequence"/>
</dbReference>
<dbReference type="AlphaFoldDB" id="A0A4R6QH04"/>
<protein>
    <submittedName>
        <fullName evidence="1">Putative phage baseplate assembly protein</fullName>
    </submittedName>
</protein>
<dbReference type="InParanoid" id="A0A4R6QH04"/>
<evidence type="ECO:0000313" key="2">
    <source>
        <dbReference type="Proteomes" id="UP000295361"/>
    </source>
</evidence>
<dbReference type="RefSeq" id="WP_133703674.1">
    <property type="nucleotide sequence ID" value="NZ_SNXS01000013.1"/>
</dbReference>
<name>A0A4R6QH04_9BURK</name>
<keyword evidence="2" id="KW-1185">Reference proteome</keyword>
<dbReference type="InterPro" id="IPR011749">
    <property type="entry name" value="CHP02243"/>
</dbReference>
<dbReference type="NCBIfam" id="TIGR02243">
    <property type="entry name" value="putative baseplate assembly protein"/>
    <property type="match status" value="1"/>
</dbReference>
<reference evidence="1 2" key="1">
    <citation type="submission" date="2019-03" db="EMBL/GenBank/DDBJ databases">
        <title>Genomic Encyclopedia of Type Strains, Phase IV (KMG-IV): sequencing the most valuable type-strain genomes for metagenomic binning, comparative biology and taxonomic classification.</title>
        <authorList>
            <person name="Goeker M."/>
        </authorList>
    </citation>
    <scope>NUCLEOTIDE SEQUENCE [LARGE SCALE GENOMIC DNA]</scope>
    <source>
        <strain evidence="1 2">DSM 16998</strain>
    </source>
</reference>
<sequence>MTLPVPSLDDRRFDDLVAELLDRIPAHTPEWTHPSPGDPGRTLIELFAFLGDTILFRANQVPERQRRVFLNLLGLGRKPARPARGLLALRLPDEAREAVDLRQGARVEKPLPFESRQEVSIAPVSGEVYIKRRVGVDTHPELAETIAQLGQLYGARELDTYETTPLFADGLAQPAGVDIVGDTVDRCLWIALLAPKAARGEDPAALRLRMRDQLARNAAGAPRLLNVGVIPALTLPDDQRVAAPLQIAAEWELSVGGGRNTDYQTLDKALDGTDGLRRAGVLRLVPPGPSLIGVGDSARAVDTLSGVDDEPPRLDDAERQARLVAWLRLRPAAGVQQLRLSWVGLHAVTVEQGQTRGALIVAQTRGDPGERVQLPLTNIVADSLQIAIAEQGSDYQAWTRVDDIALVSQRADLARDARVYELDPQSGEMRFGDGVRGRVPPTGARVKLVSARSGGGRAGNLAAGTVRELTGQRIEDGCLVPLKATQPAATEGGEDAETVAAAEARIPSYLRHRERAVTADDYRVLARETPGLDVARVEVLPRFLPRTRAFGIPGVVTVMALPGTVSGMVGTAPNPRADQPFIEAIHAQLEARRPLATELYVIGCEYLPLALSVAVGLREDAPVDATLAAVRAAIRRLLWPLAPGGPDGQGWVLGRAVVDREIEVEAARVPGVASVAGVNLFERQGTAWVLVPRSAQGLQQIALQPWQLPELMQVLVEVGNSAPAELSSPLSGATRVAVPVITERC</sequence>
<organism evidence="1 2">
    <name type="scientific">Roseateles toxinivorans</name>
    <dbReference type="NCBI Taxonomy" id="270368"/>
    <lineage>
        <taxon>Bacteria</taxon>
        <taxon>Pseudomonadati</taxon>
        <taxon>Pseudomonadota</taxon>
        <taxon>Betaproteobacteria</taxon>
        <taxon>Burkholderiales</taxon>
        <taxon>Sphaerotilaceae</taxon>
        <taxon>Roseateles</taxon>
    </lineage>
</organism>
<dbReference type="OrthoDB" id="9027184at2"/>
<dbReference type="EMBL" id="SNXS01000013">
    <property type="protein sequence ID" value="TDP61359.1"/>
    <property type="molecule type" value="Genomic_DNA"/>
</dbReference>
<gene>
    <name evidence="1" type="ORF">DES47_11342</name>
</gene>
<proteinExistence type="predicted"/>